<keyword evidence="2" id="KW-1185">Reference proteome</keyword>
<name>A0ABU3PVF7_9ACTN</name>
<keyword evidence="1" id="KW-0378">Hydrolase</keyword>
<dbReference type="Pfam" id="PF08282">
    <property type="entry name" value="Hydrolase_3"/>
    <property type="match status" value="1"/>
</dbReference>
<dbReference type="Gene3D" id="3.30.1240.10">
    <property type="match status" value="1"/>
</dbReference>
<organism evidence="1 2">
    <name type="scientific">Nocardioides imazamoxiresistens</name>
    <dbReference type="NCBI Taxonomy" id="3231893"/>
    <lineage>
        <taxon>Bacteria</taxon>
        <taxon>Bacillati</taxon>
        <taxon>Actinomycetota</taxon>
        <taxon>Actinomycetes</taxon>
        <taxon>Propionibacteriales</taxon>
        <taxon>Nocardioidaceae</taxon>
        <taxon>Nocardioides</taxon>
    </lineage>
</organism>
<dbReference type="EMBL" id="JAVYII010000003">
    <property type="protein sequence ID" value="MDT9593229.1"/>
    <property type="molecule type" value="Genomic_DNA"/>
</dbReference>
<dbReference type="InterPro" id="IPR023214">
    <property type="entry name" value="HAD_sf"/>
</dbReference>
<dbReference type="SUPFAM" id="SSF56784">
    <property type="entry name" value="HAD-like"/>
    <property type="match status" value="1"/>
</dbReference>
<dbReference type="InterPro" id="IPR000150">
    <property type="entry name" value="Cof"/>
</dbReference>
<dbReference type="Gene3D" id="3.40.50.1000">
    <property type="entry name" value="HAD superfamily/HAD-like"/>
    <property type="match status" value="1"/>
</dbReference>
<dbReference type="RefSeq" id="WP_315732670.1">
    <property type="nucleotide sequence ID" value="NZ_JAVYII010000003.1"/>
</dbReference>
<evidence type="ECO:0000313" key="1">
    <source>
        <dbReference type="EMBL" id="MDT9593229.1"/>
    </source>
</evidence>
<comment type="caution">
    <text evidence="1">The sequence shown here is derived from an EMBL/GenBank/DDBJ whole genome shotgun (WGS) entry which is preliminary data.</text>
</comment>
<accession>A0ABU3PVF7</accession>
<reference evidence="1 2" key="1">
    <citation type="submission" date="2023-08" db="EMBL/GenBank/DDBJ databases">
        <title>Nocardioides seae sp. nov., a bacterium isolated from a soil.</title>
        <authorList>
            <person name="Wang X."/>
        </authorList>
    </citation>
    <scope>NUCLEOTIDE SEQUENCE [LARGE SCALE GENOMIC DNA]</scope>
    <source>
        <strain evidence="1 2">YZH12</strain>
    </source>
</reference>
<protein>
    <submittedName>
        <fullName evidence="1">HAD family hydrolase</fullName>
        <ecNumber evidence="1">3.-.-.-</ecNumber>
    </submittedName>
</protein>
<dbReference type="PANTHER" id="PTHR10000">
    <property type="entry name" value="PHOSPHOSERINE PHOSPHATASE"/>
    <property type="match status" value="1"/>
</dbReference>
<gene>
    <name evidence="1" type="ORF">RDV89_09125</name>
</gene>
<dbReference type="EC" id="3.-.-.-" evidence="1"/>
<dbReference type="NCBIfam" id="TIGR00099">
    <property type="entry name" value="Cof-subfamily"/>
    <property type="match status" value="1"/>
</dbReference>
<dbReference type="GO" id="GO:0016787">
    <property type="term" value="F:hydrolase activity"/>
    <property type="evidence" value="ECO:0007669"/>
    <property type="project" value="UniProtKB-KW"/>
</dbReference>
<dbReference type="Proteomes" id="UP001268542">
    <property type="component" value="Unassembled WGS sequence"/>
</dbReference>
<sequence>MTRPPRLVATDLDGTLLDAAGRVGERTRTVLAELDDRGVPVVFVTGRPVRWMHHLWQEVGGHGLAICSNGGIVYDVAAGAIRDTRALPGPALLELVERLRRELPGTVVAYETTDGFAREPRWTPRRADDGDLADVVVDDLEAFAASGPACVKVLARADDADPEAYWHRLEDLVGDLVTVTFSSTSALVEMSAVGVTKASTLELLCADLDVDASEVVAFGDMPNDIPLLSWAGHGVAMAGAHPAVRAVADDVAGDHDDDGVARALVALFGLAGWAADDEADHGGTR</sequence>
<evidence type="ECO:0000313" key="2">
    <source>
        <dbReference type="Proteomes" id="UP001268542"/>
    </source>
</evidence>
<dbReference type="NCBIfam" id="TIGR01484">
    <property type="entry name" value="HAD-SF-IIB"/>
    <property type="match status" value="1"/>
</dbReference>
<dbReference type="InterPro" id="IPR036412">
    <property type="entry name" value="HAD-like_sf"/>
</dbReference>
<dbReference type="PANTHER" id="PTHR10000:SF8">
    <property type="entry name" value="HAD SUPERFAMILY HYDROLASE-LIKE, TYPE 3"/>
    <property type="match status" value="1"/>
</dbReference>
<proteinExistence type="predicted"/>
<dbReference type="InterPro" id="IPR006379">
    <property type="entry name" value="HAD-SF_hydro_IIB"/>
</dbReference>